<keyword evidence="2" id="KW-1185">Reference proteome</keyword>
<gene>
    <name evidence="1" type="ORF">PGLA1383_LOCUS17918</name>
</gene>
<dbReference type="InterPro" id="IPR004927">
    <property type="entry name" value="MerB"/>
</dbReference>
<dbReference type="AlphaFoldDB" id="A0A813EGV7"/>
<dbReference type="EMBL" id="CAJNNV010011269">
    <property type="protein sequence ID" value="CAE8599574.1"/>
    <property type="molecule type" value="Genomic_DNA"/>
</dbReference>
<dbReference type="Pfam" id="PF03243">
    <property type="entry name" value="MerB"/>
    <property type="match status" value="1"/>
</dbReference>
<reference evidence="1" key="1">
    <citation type="submission" date="2021-02" db="EMBL/GenBank/DDBJ databases">
        <authorList>
            <person name="Dougan E. K."/>
            <person name="Rhodes N."/>
            <person name="Thang M."/>
            <person name="Chan C."/>
        </authorList>
    </citation>
    <scope>NUCLEOTIDE SEQUENCE</scope>
</reference>
<evidence type="ECO:0000313" key="2">
    <source>
        <dbReference type="Proteomes" id="UP000654075"/>
    </source>
</evidence>
<dbReference type="SUPFAM" id="SSF160387">
    <property type="entry name" value="NosL/MerB-like"/>
    <property type="match status" value="1"/>
</dbReference>
<dbReference type="Proteomes" id="UP000654075">
    <property type="component" value="Unassembled WGS sequence"/>
</dbReference>
<dbReference type="GO" id="GO:0018836">
    <property type="term" value="F:alkylmercury lyase activity"/>
    <property type="evidence" value="ECO:0007669"/>
    <property type="project" value="InterPro"/>
</dbReference>
<sequence>MACPAAFPLTDYAHKVAAALARLSAVLPVAEKLRACSLEARSLHRRVLRSFLERGAPPTRAEMAASDSLLRELEGTGLVLFDATGGELSGAYPFTTEQREHKIIVSAVELHAMCALDALAVAPMFKLSTQVVSKCRATGDLISLNMTGLTITAGTADTNADLTAGVHVGIAWGAASCGVCCADSLCTEMIFLRDAEVARKWLAVGDQREIFGLSDAVDFAAQFFTPMTAD</sequence>
<evidence type="ECO:0000313" key="1">
    <source>
        <dbReference type="EMBL" id="CAE8599574.1"/>
    </source>
</evidence>
<organism evidence="1 2">
    <name type="scientific">Polarella glacialis</name>
    <name type="common">Dinoflagellate</name>
    <dbReference type="NCBI Taxonomy" id="89957"/>
    <lineage>
        <taxon>Eukaryota</taxon>
        <taxon>Sar</taxon>
        <taxon>Alveolata</taxon>
        <taxon>Dinophyceae</taxon>
        <taxon>Suessiales</taxon>
        <taxon>Suessiaceae</taxon>
        <taxon>Polarella</taxon>
    </lineage>
</organism>
<dbReference type="InterPro" id="IPR053717">
    <property type="entry name" value="MerB_lyase_sf"/>
</dbReference>
<protein>
    <recommendedName>
        <fullName evidence="3">Alkylmercury lyase</fullName>
    </recommendedName>
</protein>
<comment type="caution">
    <text evidence="1">The sequence shown here is derived from an EMBL/GenBank/DDBJ whole genome shotgun (WGS) entry which is preliminary data.</text>
</comment>
<accession>A0A813EGV7</accession>
<evidence type="ECO:0008006" key="3">
    <source>
        <dbReference type="Google" id="ProtNLM"/>
    </source>
</evidence>
<proteinExistence type="predicted"/>
<dbReference type="Gene3D" id="3.30.450.410">
    <property type="match status" value="1"/>
</dbReference>
<name>A0A813EGV7_POLGL</name>